<keyword evidence="6" id="KW-1185">Reference proteome</keyword>
<accession>A0ABM9NPL4</accession>
<dbReference type="Proteomes" id="UP001497533">
    <property type="component" value="Chromosome"/>
</dbReference>
<comment type="subcellular location">
    <subcellularLocation>
        <location evidence="4">Cytoplasm</location>
    </subcellularLocation>
</comment>
<evidence type="ECO:0000313" key="6">
    <source>
        <dbReference type="Proteomes" id="UP001497533"/>
    </source>
</evidence>
<dbReference type="NCBIfam" id="NF003952">
    <property type="entry name" value="PRK05450.1-5"/>
    <property type="match status" value="1"/>
</dbReference>
<evidence type="ECO:0000256" key="1">
    <source>
        <dbReference type="ARBA" id="ARBA00022679"/>
    </source>
</evidence>
<comment type="similarity">
    <text evidence="4">Belongs to the KdsB family.</text>
</comment>
<dbReference type="SUPFAM" id="SSF53448">
    <property type="entry name" value="Nucleotide-diphospho-sugar transferases"/>
    <property type="match status" value="1"/>
</dbReference>
<dbReference type="CDD" id="cd02517">
    <property type="entry name" value="CMP-KDO-Synthetase"/>
    <property type="match status" value="1"/>
</dbReference>
<dbReference type="NCBIfam" id="TIGR00466">
    <property type="entry name" value="kdsB"/>
    <property type="match status" value="1"/>
</dbReference>
<dbReference type="InterPro" id="IPR029044">
    <property type="entry name" value="Nucleotide-diphossugar_trans"/>
</dbReference>
<dbReference type="InterPro" id="IPR003329">
    <property type="entry name" value="Cytidylyl_trans"/>
</dbReference>
<evidence type="ECO:0000256" key="4">
    <source>
        <dbReference type="HAMAP-Rule" id="MF_00057"/>
    </source>
</evidence>
<evidence type="ECO:0000313" key="5">
    <source>
        <dbReference type="EMBL" id="CAL1329395.1"/>
    </source>
</evidence>
<dbReference type="Pfam" id="PF02348">
    <property type="entry name" value="CTP_transf_3"/>
    <property type="match status" value="1"/>
</dbReference>
<sequence>MFTIIIPARYSSTRLPGKPLIDINGKPMIVRVMEQAIKSNAKRIIIATDHKDIANVITKNGGEICMTNNYHRSGIERIAEVINIYKFSDDEIIVNVQGDEPFIPPENINKIAYDFLNKKTNMITLATHIKKSQDFLNSNIVKVVIDKQNYAIYFSRSPIPWNAKYLFTKSKNTNNLLRHIGIYAYNAGFIRHYINLEPSPLEKIEKLEQNRVLWHREKIYVSIVKKYYNHSIDTLEDLKSIKNFN</sequence>
<dbReference type="EMBL" id="OZ034688">
    <property type="protein sequence ID" value="CAL1329395.1"/>
    <property type="molecule type" value="Genomic_DNA"/>
</dbReference>
<evidence type="ECO:0000256" key="3">
    <source>
        <dbReference type="ARBA" id="ARBA00022985"/>
    </source>
</evidence>
<comment type="catalytic activity">
    <reaction evidence="4">
        <text>3-deoxy-alpha-D-manno-oct-2-ulosonate + CTP = CMP-3-deoxy-beta-D-manno-octulosonate + diphosphate</text>
        <dbReference type="Rhea" id="RHEA:23448"/>
        <dbReference type="ChEBI" id="CHEBI:33019"/>
        <dbReference type="ChEBI" id="CHEBI:37563"/>
        <dbReference type="ChEBI" id="CHEBI:85986"/>
        <dbReference type="ChEBI" id="CHEBI:85987"/>
        <dbReference type="EC" id="2.7.7.38"/>
    </reaction>
</comment>
<dbReference type="InterPro" id="IPR004528">
    <property type="entry name" value="KdsB"/>
</dbReference>
<reference evidence="5" key="1">
    <citation type="submission" date="2024-04" db="EMBL/GenBank/DDBJ databases">
        <authorList>
            <person name="Manzano-Marin A."/>
            <person name="Manzano-Marin A."/>
            <person name="Alejandro Manzano Marin A."/>
        </authorList>
    </citation>
    <scope>NUCLEOTIDE SEQUENCE [LARGE SCALE GENOMIC DNA]</scope>
    <source>
        <strain evidence="5">TABTEA</strain>
    </source>
</reference>
<name>A0ABM9NPL4_9GAMM</name>
<dbReference type="GO" id="GO:0008690">
    <property type="term" value="F:3-deoxy-manno-octulosonate cytidylyltransferase activity"/>
    <property type="evidence" value="ECO:0007669"/>
    <property type="project" value="UniProtKB-EC"/>
</dbReference>
<evidence type="ECO:0000256" key="2">
    <source>
        <dbReference type="ARBA" id="ARBA00022695"/>
    </source>
</evidence>
<comment type="function">
    <text evidence="4">Activates KDO (a required 8-carbon sugar) for incorporation into bacterial lipopolysaccharide in Gram-negative bacteria.</text>
</comment>
<dbReference type="EC" id="2.7.7.38" evidence="4"/>
<dbReference type="HAMAP" id="MF_00057">
    <property type="entry name" value="KdsB"/>
    <property type="match status" value="1"/>
</dbReference>
<keyword evidence="2 4" id="KW-0548">Nucleotidyltransferase</keyword>
<keyword evidence="4" id="KW-0963">Cytoplasm</keyword>
<gene>
    <name evidence="4 5" type="primary">kdsB</name>
    <name evidence="5" type="ORF">PRHACTZTBTEA_477</name>
</gene>
<protein>
    <recommendedName>
        <fullName evidence="4">3-deoxy-manno-octulosonate cytidylyltransferase</fullName>
        <ecNumber evidence="4">2.7.7.38</ecNumber>
    </recommendedName>
    <alternativeName>
        <fullName evidence="4">CMP-2-keto-3-deoxyoctulosonic acid synthase</fullName>
        <shortName evidence="4">CKS</shortName>
        <shortName evidence="4">CMP-KDO synthase</shortName>
    </alternativeName>
</protein>
<organism evidence="5 6">
    <name type="scientific">Candidatus Providencia siddallii</name>
    <dbReference type="NCBI Taxonomy" id="1715285"/>
    <lineage>
        <taxon>Bacteria</taxon>
        <taxon>Pseudomonadati</taxon>
        <taxon>Pseudomonadota</taxon>
        <taxon>Gammaproteobacteria</taxon>
        <taxon>Enterobacterales</taxon>
        <taxon>Morganellaceae</taxon>
        <taxon>Providencia</taxon>
    </lineage>
</organism>
<dbReference type="PANTHER" id="PTHR42866:SF2">
    <property type="entry name" value="3-DEOXY-MANNO-OCTULOSONATE CYTIDYLYLTRANSFERASE, MITOCHONDRIAL"/>
    <property type="match status" value="1"/>
</dbReference>
<keyword evidence="3 4" id="KW-0448">Lipopolysaccharide biosynthesis</keyword>
<dbReference type="NCBIfam" id="NF009905">
    <property type="entry name" value="PRK13368.1"/>
    <property type="match status" value="1"/>
</dbReference>
<keyword evidence="1 4" id="KW-0808">Transferase</keyword>
<dbReference type="Gene3D" id="3.90.550.10">
    <property type="entry name" value="Spore Coat Polysaccharide Biosynthesis Protein SpsA, Chain A"/>
    <property type="match status" value="1"/>
</dbReference>
<dbReference type="PANTHER" id="PTHR42866">
    <property type="entry name" value="3-DEOXY-MANNO-OCTULOSONATE CYTIDYLYLTRANSFERASE"/>
    <property type="match status" value="1"/>
</dbReference>
<comment type="pathway">
    <text evidence="4">Nucleotide-sugar biosynthesis; CMP-3-deoxy-D-manno-octulosonate biosynthesis; CMP-3-deoxy-D-manno-octulosonate from 3-deoxy-D-manno-octulosonate and CTP: step 1/1.</text>
</comment>
<proteinExistence type="inferred from homology"/>
<dbReference type="RefSeq" id="WP_341764859.1">
    <property type="nucleotide sequence ID" value="NZ_OZ034688.1"/>
</dbReference>